<reference evidence="2" key="1">
    <citation type="submission" date="2021-02" db="EMBL/GenBank/DDBJ databases">
        <authorList>
            <person name="Dougan E. K."/>
            <person name="Rhodes N."/>
            <person name="Thang M."/>
            <person name="Chan C."/>
        </authorList>
    </citation>
    <scope>NUCLEOTIDE SEQUENCE</scope>
</reference>
<dbReference type="Proteomes" id="UP000604046">
    <property type="component" value="Unassembled WGS sequence"/>
</dbReference>
<evidence type="ECO:0000256" key="1">
    <source>
        <dbReference type="SAM" id="SignalP"/>
    </source>
</evidence>
<keyword evidence="1" id="KW-0732">Signal</keyword>
<dbReference type="AlphaFoldDB" id="A0A812TXD4"/>
<evidence type="ECO:0000313" key="3">
    <source>
        <dbReference type="Proteomes" id="UP000604046"/>
    </source>
</evidence>
<proteinExistence type="predicted"/>
<comment type="caution">
    <text evidence="2">The sequence shown here is derived from an EMBL/GenBank/DDBJ whole genome shotgun (WGS) entry which is preliminary data.</text>
</comment>
<keyword evidence="3" id="KW-1185">Reference proteome</keyword>
<feature type="signal peptide" evidence="1">
    <location>
        <begin position="1"/>
        <end position="18"/>
    </location>
</feature>
<organism evidence="2 3">
    <name type="scientific">Symbiodinium natans</name>
    <dbReference type="NCBI Taxonomy" id="878477"/>
    <lineage>
        <taxon>Eukaryota</taxon>
        <taxon>Sar</taxon>
        <taxon>Alveolata</taxon>
        <taxon>Dinophyceae</taxon>
        <taxon>Suessiales</taxon>
        <taxon>Symbiodiniaceae</taxon>
        <taxon>Symbiodinium</taxon>
    </lineage>
</organism>
<gene>
    <name evidence="2" type="ORF">SNAT2548_LOCUS30699</name>
</gene>
<dbReference type="EMBL" id="CAJNDS010002619">
    <property type="protein sequence ID" value="CAE7547038.1"/>
    <property type="molecule type" value="Genomic_DNA"/>
</dbReference>
<protein>
    <submittedName>
        <fullName evidence="2">Uncharacterized protein</fullName>
    </submittedName>
</protein>
<evidence type="ECO:0000313" key="2">
    <source>
        <dbReference type="EMBL" id="CAE7547038.1"/>
    </source>
</evidence>
<sequence length="806" mass="91189">MELFEWMVFLMCASMLQASPCSVLQECNSGSTSTFLCLEFFYAKCQLQAAYQQSQKYSRSCAMLFSARWETEVRRFAVMAPCSWRTEMSLGLFIFSLTHMSSSAFRAIGHLGAYCGAAMQAGTLMRSPAVSVAICEITESGAFDGNGSGEAMGYEADKAGQPSLRATAIVKLYAKLPVPEDVHAAARALSCLTRNHRMTQAPKLLVTEKQYRQSDCDRRRYLQLEESFVTLEDAEVVLCLDHRFEVHPWTDLDSVGSIDSTVEDRQVLILQAEHLLDSSTVQSDCDWRRYLQLEESFVTLEDAEVVLCLDHRFEVHPWTDLDSVGSIDSTVEDRQVLILQAEHLLDSSTVQSDCDRRRYSQLEDSFVTLEATRDHKNELSEANSNLQELLQEPKGRGPDDADLAYQLTKIWIDKLDADVLRMVKFSSRGKVQDGRSAEPEHQIGGRVKIHVCEVELGHKTELSEEKNRHALVIYSSFALHGRWMQRNASRFRPALTSLFRRWSVIRCVWTRSCMRSQRTGPLQKFSAPSCFWRRARDTSKRSASKRRSDSDKRLGGLSGGSFAAVPSVSGPCGESFGNMQQGLPGWWLVEHGRCQGPSCTSDGAFAHTLDDGQVVKEVIRWSMTSHEANDLKVWVLHLAKWGDLSRPASIVSFAQTNVALFNALRAARKEKCEEVRKNFEKTTFAGLPAHQKICQSQWWRMEEAKRAKRDHFPEVKEMNYTLVRDQVMHCLGFDSAVCRAGLCATRRISCGCSRCREQWGSASWASWSCCCSHRKSPSGELISLCSYWHVHHSLGYEGGWMYWPRC</sequence>
<accession>A0A812TXD4</accession>
<feature type="chain" id="PRO_5032819020" evidence="1">
    <location>
        <begin position="19"/>
        <end position="806"/>
    </location>
</feature>
<name>A0A812TXD4_9DINO</name>